<evidence type="ECO:0000256" key="5">
    <source>
        <dbReference type="ARBA" id="ARBA00009283"/>
    </source>
</evidence>
<evidence type="ECO:0000256" key="30">
    <source>
        <dbReference type="ARBA" id="ARBA00048153"/>
    </source>
</evidence>
<dbReference type="Gene3D" id="3.30.420.40">
    <property type="match status" value="1"/>
</dbReference>
<evidence type="ECO:0000256" key="33">
    <source>
        <dbReference type="ARBA" id="ARBA00048778"/>
    </source>
</evidence>
<evidence type="ECO:0000256" key="15">
    <source>
        <dbReference type="ARBA" id="ARBA00023136"/>
    </source>
</evidence>
<dbReference type="InterPro" id="IPR000407">
    <property type="entry name" value="GDA1_CD39_NTPase"/>
</dbReference>
<comment type="catalytic activity">
    <reaction evidence="36">
        <text>GTP + H2O = GDP + phosphate + H(+)</text>
        <dbReference type="Rhea" id="RHEA:19669"/>
        <dbReference type="ChEBI" id="CHEBI:15377"/>
        <dbReference type="ChEBI" id="CHEBI:15378"/>
        <dbReference type="ChEBI" id="CHEBI:37565"/>
        <dbReference type="ChEBI" id="CHEBI:43474"/>
        <dbReference type="ChEBI" id="CHEBI:58189"/>
    </reaction>
    <physiologicalReaction direction="left-to-right" evidence="36">
        <dbReference type="Rhea" id="RHEA:19670"/>
    </physiologicalReaction>
</comment>
<proteinExistence type="inferred from homology"/>
<comment type="catalytic activity">
    <reaction evidence="27">
        <text>ITP + 2 H2O = IMP + 2 phosphate + 2 H(+)</text>
        <dbReference type="Rhea" id="RHEA:77735"/>
        <dbReference type="ChEBI" id="CHEBI:15377"/>
        <dbReference type="ChEBI" id="CHEBI:15378"/>
        <dbReference type="ChEBI" id="CHEBI:43474"/>
        <dbReference type="ChEBI" id="CHEBI:58053"/>
        <dbReference type="ChEBI" id="CHEBI:61402"/>
    </reaction>
    <physiologicalReaction direction="left-to-right" evidence="27">
        <dbReference type="Rhea" id="RHEA:77736"/>
    </physiologicalReaction>
</comment>
<reference evidence="46" key="1">
    <citation type="submission" date="2025-08" db="UniProtKB">
        <authorList>
            <consortium name="RefSeq"/>
        </authorList>
    </citation>
    <scope>IDENTIFICATION</scope>
</reference>
<comment type="catalytic activity">
    <reaction evidence="40">
        <text>CTP + 2 H2O = CMP + 2 phosphate + 2 H(+)</text>
        <dbReference type="Rhea" id="RHEA:64908"/>
        <dbReference type="ChEBI" id="CHEBI:15377"/>
        <dbReference type="ChEBI" id="CHEBI:15378"/>
        <dbReference type="ChEBI" id="CHEBI:37563"/>
        <dbReference type="ChEBI" id="CHEBI:43474"/>
        <dbReference type="ChEBI" id="CHEBI:60377"/>
    </reaction>
    <physiologicalReaction direction="left-to-right" evidence="40">
        <dbReference type="Rhea" id="RHEA:64909"/>
    </physiologicalReaction>
</comment>
<keyword evidence="15 44" id="KW-0472">Membrane</keyword>
<keyword evidence="45" id="KW-1185">Reference proteome</keyword>
<evidence type="ECO:0000256" key="34">
    <source>
        <dbReference type="ARBA" id="ARBA00048790"/>
    </source>
</evidence>
<evidence type="ECO:0000256" key="12">
    <source>
        <dbReference type="ARBA" id="ARBA00022840"/>
    </source>
</evidence>
<comment type="catalytic activity">
    <reaction evidence="38">
        <text>UTP + 2 H2O = UMP + 2 phosphate + 2 H(+)</text>
        <dbReference type="Rhea" id="RHEA:64896"/>
        <dbReference type="ChEBI" id="CHEBI:15377"/>
        <dbReference type="ChEBI" id="CHEBI:15378"/>
        <dbReference type="ChEBI" id="CHEBI:43474"/>
        <dbReference type="ChEBI" id="CHEBI:46398"/>
        <dbReference type="ChEBI" id="CHEBI:57865"/>
    </reaction>
    <physiologicalReaction direction="left-to-right" evidence="38">
        <dbReference type="Rhea" id="RHEA:64897"/>
    </physiologicalReaction>
</comment>
<evidence type="ECO:0000256" key="10">
    <source>
        <dbReference type="ARBA" id="ARBA00022801"/>
    </source>
</evidence>
<evidence type="ECO:0000256" key="7">
    <source>
        <dbReference type="ARBA" id="ARBA00012148"/>
    </source>
</evidence>
<evidence type="ECO:0000256" key="25">
    <source>
        <dbReference type="ARBA" id="ARBA00047297"/>
    </source>
</evidence>
<comment type="subunit">
    <text evidence="6">Homodimer; disulfide-linked.</text>
</comment>
<keyword evidence="16" id="KW-1015">Disulfide bond</keyword>
<keyword evidence="11" id="KW-0106">Calcium</keyword>
<evidence type="ECO:0000256" key="39">
    <source>
        <dbReference type="ARBA" id="ARBA00049333"/>
    </source>
</evidence>
<evidence type="ECO:0000313" key="45">
    <source>
        <dbReference type="Proteomes" id="UP001652642"/>
    </source>
</evidence>
<evidence type="ECO:0000256" key="11">
    <source>
        <dbReference type="ARBA" id="ARBA00022837"/>
    </source>
</evidence>
<evidence type="ECO:0000313" key="46">
    <source>
        <dbReference type="RefSeq" id="XP_072851835.1"/>
    </source>
</evidence>
<keyword evidence="8 44" id="KW-0812">Transmembrane</keyword>
<keyword evidence="13" id="KW-0460">Magnesium</keyword>
<keyword evidence="10 43" id="KW-0378">Hydrolase</keyword>
<dbReference type="Pfam" id="PF01150">
    <property type="entry name" value="GDA1_CD39"/>
    <property type="match status" value="1"/>
</dbReference>
<evidence type="ECO:0000256" key="26">
    <source>
        <dbReference type="ARBA" id="ARBA00047358"/>
    </source>
</evidence>
<evidence type="ECO:0000256" key="31">
    <source>
        <dbReference type="ARBA" id="ARBA00048279"/>
    </source>
</evidence>
<evidence type="ECO:0000256" key="42">
    <source>
        <dbReference type="ARBA" id="ARBA00049526"/>
    </source>
</evidence>
<dbReference type="Proteomes" id="UP001652642">
    <property type="component" value="Chromosome 3"/>
</dbReference>
<dbReference type="GeneID" id="110084053"/>
<evidence type="ECO:0000256" key="13">
    <source>
        <dbReference type="ARBA" id="ARBA00022842"/>
    </source>
</evidence>
<evidence type="ECO:0000256" key="41">
    <source>
        <dbReference type="ARBA" id="ARBA00049502"/>
    </source>
</evidence>
<keyword evidence="14 44" id="KW-1133">Transmembrane helix</keyword>
<organism evidence="45 46">
    <name type="scientific">Pogona vitticeps</name>
    <name type="common">central bearded dragon</name>
    <dbReference type="NCBI Taxonomy" id="103695"/>
    <lineage>
        <taxon>Eukaryota</taxon>
        <taxon>Metazoa</taxon>
        <taxon>Chordata</taxon>
        <taxon>Craniata</taxon>
        <taxon>Vertebrata</taxon>
        <taxon>Euteleostomi</taxon>
        <taxon>Lepidosauria</taxon>
        <taxon>Squamata</taxon>
        <taxon>Bifurcata</taxon>
        <taxon>Unidentata</taxon>
        <taxon>Episquamata</taxon>
        <taxon>Toxicofera</taxon>
        <taxon>Iguania</taxon>
        <taxon>Acrodonta</taxon>
        <taxon>Agamidae</taxon>
        <taxon>Amphibolurinae</taxon>
        <taxon>Pogona</taxon>
    </lineage>
</organism>
<evidence type="ECO:0000256" key="17">
    <source>
        <dbReference type="ARBA" id="ARBA00023180"/>
    </source>
</evidence>
<keyword evidence="17" id="KW-0325">Glycoprotein</keyword>
<evidence type="ECO:0000256" key="32">
    <source>
        <dbReference type="ARBA" id="ARBA00048517"/>
    </source>
</evidence>
<evidence type="ECO:0000256" key="20">
    <source>
        <dbReference type="ARBA" id="ARBA00042147"/>
    </source>
</evidence>
<keyword evidence="9" id="KW-0547">Nucleotide-binding</keyword>
<evidence type="ECO:0000256" key="24">
    <source>
        <dbReference type="ARBA" id="ARBA00045877"/>
    </source>
</evidence>
<evidence type="ECO:0000256" key="23">
    <source>
        <dbReference type="ARBA" id="ARBA00044314"/>
    </source>
</evidence>
<comment type="catalytic activity">
    <reaction evidence="34">
        <text>a ribonucleoside 5'-diphosphate + H2O = a ribonucleoside 5'-phosphate + phosphate + H(+)</text>
        <dbReference type="Rhea" id="RHEA:36799"/>
        <dbReference type="ChEBI" id="CHEBI:15377"/>
        <dbReference type="ChEBI" id="CHEBI:15378"/>
        <dbReference type="ChEBI" id="CHEBI:43474"/>
        <dbReference type="ChEBI" id="CHEBI:57930"/>
        <dbReference type="ChEBI" id="CHEBI:58043"/>
    </reaction>
    <physiologicalReaction direction="left-to-right" evidence="34">
        <dbReference type="Rhea" id="RHEA:36800"/>
    </physiologicalReaction>
</comment>
<protein>
    <recommendedName>
        <fullName evidence="18">Ectonucleoside triphosphate diphosphohydrolase 1</fullName>
        <ecNumber evidence="7">3.6.1.5</ecNumber>
    </recommendedName>
    <alternativeName>
        <fullName evidence="23">ATP diphosphohydrolase</fullName>
    </alternativeName>
    <alternativeName>
        <fullName evidence="20">Ecto-ATP diphosphohydrolase 1</fullName>
    </alternativeName>
    <alternativeName>
        <fullName evidence="21">Ecto-apyrase</fullName>
    </alternativeName>
    <alternativeName>
        <fullName evidence="19">Lymphoid cell activation antigen</fullName>
    </alternativeName>
    <alternativeName>
        <fullName evidence="22">Nucleoside triphosphate diphosphohydrolase 1</fullName>
    </alternativeName>
</protein>
<evidence type="ECO:0000256" key="3">
    <source>
        <dbReference type="ARBA" id="ARBA00004141"/>
    </source>
</evidence>
<comment type="catalytic activity">
    <reaction evidence="29">
        <text>CDP + H2O = CMP + phosphate + H(+)</text>
        <dbReference type="Rhea" id="RHEA:64880"/>
        <dbReference type="ChEBI" id="CHEBI:15377"/>
        <dbReference type="ChEBI" id="CHEBI:15378"/>
        <dbReference type="ChEBI" id="CHEBI:43474"/>
        <dbReference type="ChEBI" id="CHEBI:58069"/>
        <dbReference type="ChEBI" id="CHEBI:60377"/>
    </reaction>
    <physiologicalReaction direction="left-to-right" evidence="29">
        <dbReference type="Rhea" id="RHEA:64881"/>
    </physiologicalReaction>
</comment>
<dbReference type="Gene3D" id="3.30.420.150">
    <property type="entry name" value="Exopolyphosphatase. Domain 2"/>
    <property type="match status" value="2"/>
</dbReference>
<dbReference type="RefSeq" id="XP_072851835.1">
    <property type="nucleotide sequence ID" value="XM_072995734.1"/>
</dbReference>
<comment type="catalytic activity">
    <reaction evidence="28">
        <text>a ribonucleoside 5'-triphosphate + H2O = a ribonucleoside 5'-diphosphate + phosphate + H(+)</text>
        <dbReference type="Rhea" id="RHEA:23680"/>
        <dbReference type="ChEBI" id="CHEBI:15377"/>
        <dbReference type="ChEBI" id="CHEBI:15378"/>
        <dbReference type="ChEBI" id="CHEBI:43474"/>
        <dbReference type="ChEBI" id="CHEBI:57930"/>
        <dbReference type="ChEBI" id="CHEBI:61557"/>
    </reaction>
    <physiologicalReaction direction="left-to-right" evidence="28">
        <dbReference type="Rhea" id="RHEA:23681"/>
    </physiologicalReaction>
</comment>
<comment type="catalytic activity">
    <reaction evidence="33">
        <text>ATP + H2O = ADP + phosphate + H(+)</text>
        <dbReference type="Rhea" id="RHEA:13065"/>
        <dbReference type="ChEBI" id="CHEBI:15377"/>
        <dbReference type="ChEBI" id="CHEBI:15378"/>
        <dbReference type="ChEBI" id="CHEBI:30616"/>
        <dbReference type="ChEBI" id="CHEBI:43474"/>
        <dbReference type="ChEBI" id="CHEBI:456216"/>
    </reaction>
    <physiologicalReaction direction="left-to-right" evidence="33">
        <dbReference type="Rhea" id="RHEA:13066"/>
    </physiologicalReaction>
</comment>
<evidence type="ECO:0000256" key="28">
    <source>
        <dbReference type="ARBA" id="ARBA00047940"/>
    </source>
</evidence>
<gene>
    <name evidence="46" type="primary">ENTPD1</name>
</gene>
<comment type="catalytic activity">
    <reaction evidence="32">
        <text>ATP + 2 H2O = AMP + 2 phosphate + 2 H(+)</text>
        <dbReference type="Rhea" id="RHEA:20988"/>
        <dbReference type="ChEBI" id="CHEBI:15377"/>
        <dbReference type="ChEBI" id="CHEBI:15378"/>
        <dbReference type="ChEBI" id="CHEBI:30616"/>
        <dbReference type="ChEBI" id="CHEBI:43474"/>
        <dbReference type="ChEBI" id="CHEBI:456215"/>
    </reaction>
    <physiologicalReaction direction="left-to-right" evidence="32">
        <dbReference type="Rhea" id="RHEA:20989"/>
    </physiologicalReaction>
</comment>
<evidence type="ECO:0000256" key="6">
    <source>
        <dbReference type="ARBA" id="ARBA00011748"/>
    </source>
</evidence>
<evidence type="ECO:0000256" key="27">
    <source>
        <dbReference type="ARBA" id="ARBA00047627"/>
    </source>
</evidence>
<feature type="transmembrane region" description="Helical" evidence="44">
    <location>
        <begin position="394"/>
        <end position="416"/>
    </location>
</feature>
<evidence type="ECO:0000256" key="29">
    <source>
        <dbReference type="ARBA" id="ARBA00048136"/>
    </source>
</evidence>
<dbReference type="PROSITE" id="PS01238">
    <property type="entry name" value="GDA1_CD39_NTPASE"/>
    <property type="match status" value="1"/>
</dbReference>
<evidence type="ECO:0000256" key="36">
    <source>
        <dbReference type="ARBA" id="ARBA00049117"/>
    </source>
</evidence>
<comment type="cofactor">
    <cofactor evidence="2">
        <name>Mg(2+)</name>
        <dbReference type="ChEBI" id="CHEBI:18420"/>
    </cofactor>
</comment>
<comment type="catalytic activity">
    <reaction evidence="35">
        <text>CTP + H2O = CDP + phosphate + H(+)</text>
        <dbReference type="Rhea" id="RHEA:29387"/>
        <dbReference type="ChEBI" id="CHEBI:15377"/>
        <dbReference type="ChEBI" id="CHEBI:15378"/>
        <dbReference type="ChEBI" id="CHEBI:37563"/>
        <dbReference type="ChEBI" id="CHEBI:43474"/>
        <dbReference type="ChEBI" id="CHEBI:58069"/>
    </reaction>
    <physiologicalReaction direction="left-to-right" evidence="35">
        <dbReference type="Rhea" id="RHEA:29388"/>
    </physiologicalReaction>
</comment>
<comment type="catalytic activity">
    <reaction evidence="42">
        <text>ADP + H2O = AMP + phosphate + H(+)</text>
        <dbReference type="Rhea" id="RHEA:61436"/>
        <dbReference type="ChEBI" id="CHEBI:15377"/>
        <dbReference type="ChEBI" id="CHEBI:15378"/>
        <dbReference type="ChEBI" id="CHEBI:43474"/>
        <dbReference type="ChEBI" id="CHEBI:456215"/>
        <dbReference type="ChEBI" id="CHEBI:456216"/>
    </reaction>
    <physiologicalReaction direction="left-to-right" evidence="42">
        <dbReference type="Rhea" id="RHEA:61437"/>
    </physiologicalReaction>
</comment>
<feature type="transmembrane region" description="Helical" evidence="44">
    <location>
        <begin position="17"/>
        <end position="36"/>
    </location>
</feature>
<comment type="catalytic activity">
    <reaction evidence="39">
        <text>GTP + 2 H2O = GMP + 2 phosphate + 2 H(+)</text>
        <dbReference type="Rhea" id="RHEA:64904"/>
        <dbReference type="ChEBI" id="CHEBI:15377"/>
        <dbReference type="ChEBI" id="CHEBI:15378"/>
        <dbReference type="ChEBI" id="CHEBI:37565"/>
        <dbReference type="ChEBI" id="CHEBI:43474"/>
        <dbReference type="ChEBI" id="CHEBI:58115"/>
    </reaction>
    <physiologicalReaction direction="left-to-right" evidence="39">
        <dbReference type="Rhea" id="RHEA:64905"/>
    </physiologicalReaction>
</comment>
<evidence type="ECO:0000256" key="37">
    <source>
        <dbReference type="ARBA" id="ARBA00049189"/>
    </source>
</evidence>
<name>A0ABM5G2F9_9SAUR</name>
<dbReference type="PANTHER" id="PTHR11782:SF32">
    <property type="entry name" value="ECTONUCLEOSIDE TRIPHOSPHATE DIPHOSPHOHYDROLASE 1"/>
    <property type="match status" value="1"/>
</dbReference>
<comment type="subcellular location">
    <subcellularLocation>
        <location evidence="4">Membrane</location>
        <location evidence="4">Caveola</location>
    </subcellularLocation>
    <subcellularLocation>
        <location evidence="3">Membrane</location>
        <topology evidence="3">Multi-pass membrane protein</topology>
    </subcellularLocation>
</comment>
<evidence type="ECO:0000256" key="2">
    <source>
        <dbReference type="ARBA" id="ARBA00001946"/>
    </source>
</evidence>
<evidence type="ECO:0000256" key="1">
    <source>
        <dbReference type="ARBA" id="ARBA00001913"/>
    </source>
</evidence>
<comment type="similarity">
    <text evidence="5 43">Belongs to the GDA1/CD39 NTPase family.</text>
</comment>
<evidence type="ECO:0000256" key="8">
    <source>
        <dbReference type="ARBA" id="ARBA00022692"/>
    </source>
</evidence>
<evidence type="ECO:0000256" key="38">
    <source>
        <dbReference type="ARBA" id="ARBA00049315"/>
    </source>
</evidence>
<evidence type="ECO:0000256" key="40">
    <source>
        <dbReference type="ARBA" id="ARBA00049373"/>
    </source>
</evidence>
<comment type="catalytic activity">
    <reaction evidence="25">
        <text>a ribonucleoside 5'-triphosphate + 2 H2O = a ribonucleoside 5'-phosphate + 2 phosphate + 2 H(+)</text>
        <dbReference type="Rhea" id="RHEA:36795"/>
        <dbReference type="ChEBI" id="CHEBI:15377"/>
        <dbReference type="ChEBI" id="CHEBI:15378"/>
        <dbReference type="ChEBI" id="CHEBI:43474"/>
        <dbReference type="ChEBI" id="CHEBI:58043"/>
        <dbReference type="ChEBI" id="CHEBI:61557"/>
        <dbReference type="EC" id="3.6.1.5"/>
    </reaction>
    <physiologicalReaction direction="left-to-right" evidence="25">
        <dbReference type="Rhea" id="RHEA:36796"/>
    </physiologicalReaction>
</comment>
<comment type="catalytic activity">
    <reaction evidence="41">
        <text>UDP + H2O = UMP + phosphate + H(+)</text>
        <dbReference type="Rhea" id="RHEA:64876"/>
        <dbReference type="ChEBI" id="CHEBI:15377"/>
        <dbReference type="ChEBI" id="CHEBI:15378"/>
        <dbReference type="ChEBI" id="CHEBI:43474"/>
        <dbReference type="ChEBI" id="CHEBI:57865"/>
        <dbReference type="ChEBI" id="CHEBI:58223"/>
    </reaction>
    <physiologicalReaction direction="left-to-right" evidence="41">
        <dbReference type="Rhea" id="RHEA:64877"/>
    </physiologicalReaction>
</comment>
<comment type="catalytic activity">
    <reaction evidence="31">
        <text>IDP + H2O = IMP + phosphate + H(+)</text>
        <dbReference type="Rhea" id="RHEA:35207"/>
        <dbReference type="ChEBI" id="CHEBI:15377"/>
        <dbReference type="ChEBI" id="CHEBI:15378"/>
        <dbReference type="ChEBI" id="CHEBI:43474"/>
        <dbReference type="ChEBI" id="CHEBI:58053"/>
        <dbReference type="ChEBI" id="CHEBI:58280"/>
    </reaction>
    <physiologicalReaction direction="left-to-right" evidence="31">
        <dbReference type="Rhea" id="RHEA:35208"/>
    </physiologicalReaction>
</comment>
<keyword evidence="12" id="KW-0067">ATP-binding</keyword>
<evidence type="ECO:0000256" key="21">
    <source>
        <dbReference type="ARBA" id="ARBA00042196"/>
    </source>
</evidence>
<evidence type="ECO:0000256" key="22">
    <source>
        <dbReference type="ARBA" id="ARBA00044280"/>
    </source>
</evidence>
<evidence type="ECO:0000256" key="16">
    <source>
        <dbReference type="ARBA" id="ARBA00023157"/>
    </source>
</evidence>
<evidence type="ECO:0000256" key="19">
    <source>
        <dbReference type="ARBA" id="ARBA00041335"/>
    </source>
</evidence>
<comment type="catalytic activity">
    <reaction evidence="30">
        <text>GDP + H2O = GMP + phosphate + H(+)</text>
        <dbReference type="Rhea" id="RHEA:22156"/>
        <dbReference type="ChEBI" id="CHEBI:15377"/>
        <dbReference type="ChEBI" id="CHEBI:15378"/>
        <dbReference type="ChEBI" id="CHEBI:43474"/>
        <dbReference type="ChEBI" id="CHEBI:58115"/>
        <dbReference type="ChEBI" id="CHEBI:58189"/>
    </reaction>
    <physiologicalReaction direction="left-to-right" evidence="30">
        <dbReference type="Rhea" id="RHEA:22157"/>
    </physiologicalReaction>
</comment>
<dbReference type="EC" id="3.6.1.5" evidence="7"/>
<evidence type="ECO:0000256" key="35">
    <source>
        <dbReference type="ARBA" id="ARBA00049104"/>
    </source>
</evidence>
<comment type="cofactor">
    <cofactor evidence="1">
        <name>Ca(2+)</name>
        <dbReference type="ChEBI" id="CHEBI:29108"/>
    </cofactor>
</comment>
<comment type="catalytic activity">
    <reaction evidence="37">
        <text>ITP + H2O = IDP + phosphate + H(+)</text>
        <dbReference type="Rhea" id="RHEA:28330"/>
        <dbReference type="ChEBI" id="CHEBI:15377"/>
        <dbReference type="ChEBI" id="CHEBI:15378"/>
        <dbReference type="ChEBI" id="CHEBI:43474"/>
        <dbReference type="ChEBI" id="CHEBI:58280"/>
        <dbReference type="ChEBI" id="CHEBI:61402"/>
    </reaction>
    <physiologicalReaction direction="left-to-right" evidence="37">
        <dbReference type="Rhea" id="RHEA:28331"/>
    </physiologicalReaction>
</comment>
<dbReference type="PANTHER" id="PTHR11782">
    <property type="entry name" value="ADENOSINE/GUANOSINE DIPHOSPHATASE"/>
    <property type="match status" value="1"/>
</dbReference>
<evidence type="ECO:0000256" key="4">
    <source>
        <dbReference type="ARBA" id="ARBA00004345"/>
    </source>
</evidence>
<comment type="catalytic activity">
    <reaction evidence="26">
        <text>UTP + H2O = UDP + phosphate + H(+)</text>
        <dbReference type="Rhea" id="RHEA:64900"/>
        <dbReference type="ChEBI" id="CHEBI:15377"/>
        <dbReference type="ChEBI" id="CHEBI:15378"/>
        <dbReference type="ChEBI" id="CHEBI:43474"/>
        <dbReference type="ChEBI" id="CHEBI:46398"/>
        <dbReference type="ChEBI" id="CHEBI:58223"/>
    </reaction>
    <physiologicalReaction direction="left-to-right" evidence="26">
        <dbReference type="Rhea" id="RHEA:64901"/>
    </physiologicalReaction>
</comment>
<evidence type="ECO:0000256" key="18">
    <source>
        <dbReference type="ARBA" id="ARBA00039600"/>
    </source>
</evidence>
<evidence type="ECO:0000256" key="44">
    <source>
        <dbReference type="SAM" id="Phobius"/>
    </source>
</evidence>
<evidence type="ECO:0000256" key="9">
    <source>
        <dbReference type="ARBA" id="ARBA00022741"/>
    </source>
</evidence>
<accession>A0ABM5G2F9</accession>
<comment type="function">
    <text evidence="24">Catalyzes the hydrolysis of both di- and triphosphate nucleotides (NDPs and NTPs) and hydrolyze NTPs to nucleotide monophosphates (NMPs) in two distinct successive phosphate-releasing steps, with NDPs as intermediates and participates in the regulation of extracellular levels of nucleotides. By hydrolyzing proinflammatory ATP and platelet-activating ADP to AMP, it blocks platelet aggregation and supports blood flow.</text>
</comment>
<evidence type="ECO:0000256" key="14">
    <source>
        <dbReference type="ARBA" id="ARBA00022989"/>
    </source>
</evidence>
<sequence>MDQPKGSKLRKCFRPKYIITGFLLTVAIIALITVAVTQNHRFSRNSKYGVVLDAGSSHTNMYIYKWPAEKENDTGVVEQVHACEVEGPGISSYAGAVEKAGVSLKHCMDWAKEIVPQAKHHETPVYLGATAGMRLLRMENAETAKRVLSAVEETLCLYPFKFQGARILSGKEEGAYGWITLNYLLGNFKENSSTGRIQDPCFQQRYERTINVSDLRINPCTASDFATPSYSQIHIEGTGDYEKCLTSIEKIFNIVDCPYSSCSFNGTFLPEVTGQFGAFSAFYYVMNFLNITKEPLDKVVETMKAFCSKSWVEVKADFPKVKEKYLSEYCFAGTYIISLLVQRYNFTNEKWKNIKFLAKVHNSDAGWALGYMLNLTNMIPAEQPYIRPLSHASYVSLMAICSIMVVSLLFIGWVIYRKPKCLKKEII</sequence>
<evidence type="ECO:0000256" key="43">
    <source>
        <dbReference type="RuleBase" id="RU003833"/>
    </source>
</evidence>